<dbReference type="EMBL" id="CP101620">
    <property type="protein sequence ID" value="UTY38137.1"/>
    <property type="molecule type" value="Genomic_DNA"/>
</dbReference>
<dbReference type="Pfam" id="PF02485">
    <property type="entry name" value="Branch"/>
    <property type="match status" value="1"/>
</dbReference>
<keyword evidence="6" id="KW-0479">Metal-binding</keyword>
<evidence type="ECO:0000256" key="10">
    <source>
        <dbReference type="ARBA" id="ARBA00023034"/>
    </source>
</evidence>
<evidence type="ECO:0000313" key="15">
    <source>
        <dbReference type="EMBL" id="UTY38137.1"/>
    </source>
</evidence>
<keyword evidence="8" id="KW-0735">Signal-anchor</keyword>
<evidence type="ECO:0000256" key="11">
    <source>
        <dbReference type="ARBA" id="ARBA00023136"/>
    </source>
</evidence>
<dbReference type="InterPro" id="IPR043538">
    <property type="entry name" value="XYLT"/>
</dbReference>
<dbReference type="PANTHER" id="PTHR46025">
    <property type="entry name" value="XYLOSYLTRANSFERASE OXT"/>
    <property type="match status" value="1"/>
</dbReference>
<name>A0ABY5I007_9FIRM</name>
<keyword evidence="11" id="KW-0472">Membrane</keyword>
<evidence type="ECO:0000256" key="8">
    <source>
        <dbReference type="ARBA" id="ARBA00022968"/>
    </source>
</evidence>
<evidence type="ECO:0000256" key="7">
    <source>
        <dbReference type="ARBA" id="ARBA00022824"/>
    </source>
</evidence>
<comment type="subcellular location">
    <subcellularLocation>
        <location evidence="2">Endoplasmic reticulum membrane</location>
        <topology evidence="2">Single-pass type II membrane protein</topology>
    </subcellularLocation>
    <subcellularLocation>
        <location evidence="1">Golgi apparatus membrane</location>
        <topology evidence="1">Single-pass type II membrane protein</topology>
    </subcellularLocation>
</comment>
<evidence type="ECO:0000256" key="2">
    <source>
        <dbReference type="ARBA" id="ARBA00004648"/>
    </source>
</evidence>
<dbReference type="RefSeq" id="WP_290138260.1">
    <property type="nucleotide sequence ID" value="NZ_CP101620.1"/>
</dbReference>
<reference evidence="15" key="1">
    <citation type="submission" date="2022-07" db="EMBL/GenBank/DDBJ databases">
        <title>Faecal culturing of patients with breast cancer.</title>
        <authorList>
            <person name="Teng N.M.Y."/>
            <person name="Kiu R."/>
            <person name="Evans R."/>
            <person name="Baker D.J."/>
            <person name="Zenner C."/>
            <person name="Robinson S.D."/>
            <person name="Hall L.J."/>
        </authorList>
    </citation>
    <scope>NUCLEOTIDE SEQUENCE</scope>
    <source>
        <strain evidence="15">LH1062</strain>
    </source>
</reference>
<keyword evidence="10" id="KW-0333">Golgi apparatus</keyword>
<keyword evidence="4" id="KW-0808">Transferase</keyword>
<sequence length="303" mass="36782">MKHAILITTHNNEEITQQLLKAYDDENIDFYIHVDKKAVHYKHDLIMNVCHKSHVYFIDALKIYWGTYSQIESELVLLREATKKEYDYYHLISGCDIPLFTKKDFLNFFEDNKGMEFVEFSPEEVAIENKVIDRVKYYYIFMNSIRNTHTILRKPQTFMRETFLKFQKVLNVNRIGNQQFKYGSNWFDITHDFAKYVIELQKWIEKYFKHSCCGDELFLQTLLYNSKFSKNNYYDLPKEERKIQLGRYVDWQRGNPYTFLEEDYEEIINIHSSFFIRKFDYRKDSKIVDRLFQNLEGGVMNEI</sequence>
<dbReference type="InterPro" id="IPR003406">
    <property type="entry name" value="Glyco_trans_14"/>
</dbReference>
<evidence type="ECO:0000256" key="13">
    <source>
        <dbReference type="ARBA" id="ARBA00023180"/>
    </source>
</evidence>
<dbReference type="Proteomes" id="UP001060112">
    <property type="component" value="Chromosome"/>
</dbReference>
<evidence type="ECO:0000256" key="9">
    <source>
        <dbReference type="ARBA" id="ARBA00022989"/>
    </source>
</evidence>
<protein>
    <recommendedName>
        <fullName evidence="14">Peptide O-xylosyltransferase</fullName>
    </recommendedName>
</protein>
<proteinExistence type="predicted"/>
<evidence type="ECO:0000256" key="1">
    <source>
        <dbReference type="ARBA" id="ARBA00004323"/>
    </source>
</evidence>
<dbReference type="PANTHER" id="PTHR46025:SF3">
    <property type="entry name" value="XYLOSYLTRANSFERASE OXT"/>
    <property type="match status" value="1"/>
</dbReference>
<evidence type="ECO:0000256" key="12">
    <source>
        <dbReference type="ARBA" id="ARBA00023157"/>
    </source>
</evidence>
<gene>
    <name evidence="15" type="ORF">NMU03_10605</name>
</gene>
<evidence type="ECO:0000256" key="5">
    <source>
        <dbReference type="ARBA" id="ARBA00022692"/>
    </source>
</evidence>
<keyword evidence="9" id="KW-1133">Transmembrane helix</keyword>
<evidence type="ECO:0000256" key="3">
    <source>
        <dbReference type="ARBA" id="ARBA00022676"/>
    </source>
</evidence>
<keyword evidence="16" id="KW-1185">Reference proteome</keyword>
<keyword evidence="5" id="KW-0812">Transmembrane</keyword>
<evidence type="ECO:0000313" key="16">
    <source>
        <dbReference type="Proteomes" id="UP001060112"/>
    </source>
</evidence>
<keyword evidence="13" id="KW-0325">Glycoprotein</keyword>
<evidence type="ECO:0000256" key="4">
    <source>
        <dbReference type="ARBA" id="ARBA00022679"/>
    </source>
</evidence>
<keyword evidence="3" id="KW-0328">Glycosyltransferase</keyword>
<keyword evidence="7" id="KW-0256">Endoplasmic reticulum</keyword>
<evidence type="ECO:0000256" key="14">
    <source>
        <dbReference type="ARBA" id="ARBA00042865"/>
    </source>
</evidence>
<organism evidence="15 16">
    <name type="scientific">Allocoprobacillus halotolerans</name>
    <dbReference type="NCBI Taxonomy" id="2944914"/>
    <lineage>
        <taxon>Bacteria</taxon>
        <taxon>Bacillati</taxon>
        <taxon>Bacillota</taxon>
        <taxon>Erysipelotrichia</taxon>
        <taxon>Erysipelotrichales</taxon>
        <taxon>Erysipelotrichaceae</taxon>
        <taxon>Allocoprobacillus</taxon>
    </lineage>
</organism>
<accession>A0ABY5I007</accession>
<evidence type="ECO:0000256" key="6">
    <source>
        <dbReference type="ARBA" id="ARBA00022723"/>
    </source>
</evidence>
<keyword evidence="12" id="KW-1015">Disulfide bond</keyword>